<evidence type="ECO:0000256" key="2">
    <source>
        <dbReference type="ARBA" id="ARBA00008655"/>
    </source>
</evidence>
<name>A0A7L7KU40_9MOLU</name>
<dbReference type="InterPro" id="IPR004552">
    <property type="entry name" value="AGP_acyltrans"/>
</dbReference>
<keyword evidence="8" id="KW-1133">Transmembrane helix</keyword>
<comment type="pathway">
    <text evidence="1">Lipid metabolism.</text>
</comment>
<protein>
    <recommendedName>
        <fullName evidence="7">1-acyl-sn-glycerol-3-phosphate acyltransferase</fullName>
        <ecNumber evidence="7">2.3.1.51</ecNumber>
    </recommendedName>
</protein>
<evidence type="ECO:0000256" key="4">
    <source>
        <dbReference type="ARBA" id="ARBA00022679"/>
    </source>
</evidence>
<feature type="domain" description="Phospholipid/glycerol acyltransferase" evidence="9">
    <location>
        <begin position="105"/>
        <end position="220"/>
    </location>
</feature>
<keyword evidence="8" id="KW-0812">Transmembrane</keyword>
<keyword evidence="8" id="KW-0472">Membrane</keyword>
<evidence type="ECO:0000259" key="9">
    <source>
        <dbReference type="SMART" id="SM00563"/>
    </source>
</evidence>
<proteinExistence type="inferred from homology"/>
<dbReference type="SUPFAM" id="SSF69593">
    <property type="entry name" value="Glycerol-3-phosphate (1)-acyltransferase"/>
    <property type="match status" value="1"/>
</dbReference>
<dbReference type="GO" id="GO:0016020">
    <property type="term" value="C:membrane"/>
    <property type="evidence" value="ECO:0007669"/>
    <property type="project" value="InterPro"/>
</dbReference>
<evidence type="ECO:0000313" key="10">
    <source>
        <dbReference type="EMBL" id="QMS85822.1"/>
    </source>
</evidence>
<evidence type="ECO:0000256" key="7">
    <source>
        <dbReference type="RuleBase" id="RU361267"/>
    </source>
</evidence>
<comment type="catalytic activity">
    <reaction evidence="7">
        <text>a 1-acyl-sn-glycero-3-phosphate + an acyl-CoA = a 1,2-diacyl-sn-glycero-3-phosphate + CoA</text>
        <dbReference type="Rhea" id="RHEA:19709"/>
        <dbReference type="ChEBI" id="CHEBI:57287"/>
        <dbReference type="ChEBI" id="CHEBI:57970"/>
        <dbReference type="ChEBI" id="CHEBI:58342"/>
        <dbReference type="ChEBI" id="CHEBI:58608"/>
        <dbReference type="EC" id="2.3.1.51"/>
    </reaction>
</comment>
<evidence type="ECO:0000256" key="3">
    <source>
        <dbReference type="ARBA" id="ARBA00022516"/>
    </source>
</evidence>
<comment type="similarity">
    <text evidence="2 7">Belongs to the 1-acyl-sn-glycerol-3-phosphate acyltransferase family.</text>
</comment>
<reference evidence="10 11" key="1">
    <citation type="submission" date="2020-02" db="EMBL/GenBank/DDBJ databases">
        <authorList>
            <person name="Zheng R.K."/>
            <person name="Sun C.M."/>
        </authorList>
    </citation>
    <scope>NUCLEOTIDE SEQUENCE [LARGE SCALE GENOMIC DNA]</scope>
    <source>
        <strain evidence="11">zrk13</strain>
    </source>
</reference>
<dbReference type="SMART" id="SM00563">
    <property type="entry name" value="PlsC"/>
    <property type="match status" value="1"/>
</dbReference>
<dbReference type="PANTHER" id="PTHR10434:SF64">
    <property type="entry name" value="1-ACYL-SN-GLYCEROL-3-PHOSPHATE ACYLTRANSFERASE-RELATED"/>
    <property type="match status" value="1"/>
</dbReference>
<evidence type="ECO:0000256" key="8">
    <source>
        <dbReference type="SAM" id="Phobius"/>
    </source>
</evidence>
<keyword evidence="7" id="KW-0594">Phospholipid biosynthesis</keyword>
<keyword evidence="11" id="KW-1185">Reference proteome</keyword>
<keyword evidence="6 7" id="KW-0012">Acyltransferase</keyword>
<evidence type="ECO:0000256" key="1">
    <source>
        <dbReference type="ARBA" id="ARBA00005189"/>
    </source>
</evidence>
<evidence type="ECO:0000313" key="11">
    <source>
        <dbReference type="Proteomes" id="UP000514720"/>
    </source>
</evidence>
<keyword evidence="7" id="KW-1208">Phospholipid metabolism</keyword>
<dbReference type="CDD" id="cd07989">
    <property type="entry name" value="LPLAT_AGPAT-like"/>
    <property type="match status" value="1"/>
</dbReference>
<feature type="transmembrane region" description="Helical" evidence="8">
    <location>
        <begin position="32"/>
        <end position="56"/>
    </location>
</feature>
<dbReference type="AlphaFoldDB" id="A0A7L7KU40"/>
<feature type="transmembrane region" description="Helical" evidence="8">
    <location>
        <begin position="7"/>
        <end position="26"/>
    </location>
</feature>
<comment type="domain">
    <text evidence="7">The HXXXXD motif is essential for acyltransferase activity and may constitute the binding site for the phosphate moiety of the glycerol-3-phosphate.</text>
</comment>
<sequence length="275" mass="31887">MFILSYYVFMLIYALGFLYLLPGPWFDPTNGVWYLFVVLSILIGFIVSFITQLCILKILGLLRQKYPITNITNHRIANSLLRLGLHLIRTKVIVSGQENIPEDHFVLVGNHQENYDILIIKPVFKNLPLSFVAKEALQKMPIFGQWMEILGNVFISREADRSAARTIIDGIKHYKQGMSMGIFPEGKRSFGNEMIEFKPGAFKLAMKPKADIVIVTQYNACTIFKSIPWRRYKIHLHVHPLLPYEEYKDLSSHELSDLVKERIQQQLNIFEQTIK</sequence>
<dbReference type="KEGG" id="xcl:G4Z02_08710"/>
<dbReference type="GO" id="GO:0003841">
    <property type="term" value="F:1-acylglycerol-3-phosphate O-acyltransferase activity"/>
    <property type="evidence" value="ECO:0007669"/>
    <property type="project" value="UniProtKB-UniRule"/>
</dbReference>
<accession>A0A7L7KU40</accession>
<keyword evidence="3 7" id="KW-0444">Lipid biosynthesis</keyword>
<organism evidence="10 11">
    <name type="scientific">Candidatus Xianfuyuplasma coldseepsis</name>
    <dbReference type="NCBI Taxonomy" id="2782163"/>
    <lineage>
        <taxon>Bacteria</taxon>
        <taxon>Bacillati</taxon>
        <taxon>Mycoplasmatota</taxon>
        <taxon>Mollicutes</taxon>
        <taxon>Candidatus Izemoplasmatales</taxon>
        <taxon>Candidatus Izemoplasmataceae</taxon>
        <taxon>Candidatus Xianfuyuplasma</taxon>
    </lineage>
</organism>
<dbReference type="PANTHER" id="PTHR10434">
    <property type="entry name" value="1-ACYL-SN-GLYCEROL-3-PHOSPHATE ACYLTRANSFERASE"/>
    <property type="match status" value="1"/>
</dbReference>
<evidence type="ECO:0000256" key="5">
    <source>
        <dbReference type="ARBA" id="ARBA00023098"/>
    </source>
</evidence>
<gene>
    <name evidence="10" type="ORF">G4Z02_08710</name>
</gene>
<dbReference type="Pfam" id="PF01553">
    <property type="entry name" value="Acyltransferase"/>
    <property type="match status" value="1"/>
</dbReference>
<dbReference type="RefSeq" id="WP_258877632.1">
    <property type="nucleotide sequence ID" value="NZ_CP048914.1"/>
</dbReference>
<keyword evidence="4 7" id="KW-0808">Transferase</keyword>
<dbReference type="EC" id="2.3.1.51" evidence="7"/>
<keyword evidence="5 7" id="KW-0443">Lipid metabolism</keyword>
<dbReference type="InterPro" id="IPR002123">
    <property type="entry name" value="Plipid/glycerol_acylTrfase"/>
</dbReference>
<dbReference type="GO" id="GO:0006654">
    <property type="term" value="P:phosphatidic acid biosynthetic process"/>
    <property type="evidence" value="ECO:0007669"/>
    <property type="project" value="TreeGrafter"/>
</dbReference>
<dbReference type="Proteomes" id="UP000514720">
    <property type="component" value="Chromosome"/>
</dbReference>
<dbReference type="EMBL" id="CP048914">
    <property type="protein sequence ID" value="QMS85822.1"/>
    <property type="molecule type" value="Genomic_DNA"/>
</dbReference>
<evidence type="ECO:0000256" key="6">
    <source>
        <dbReference type="ARBA" id="ARBA00023315"/>
    </source>
</evidence>
<dbReference type="NCBIfam" id="TIGR00530">
    <property type="entry name" value="AGP_acyltrn"/>
    <property type="match status" value="1"/>
</dbReference>